<gene>
    <name evidence="3" type="ORF">JF539_12390</name>
</gene>
<accession>A0A939EDG1</accession>
<evidence type="ECO:0000256" key="1">
    <source>
        <dbReference type="SAM" id="MobiDB-lite"/>
    </source>
</evidence>
<dbReference type="EMBL" id="JAEKJZ010000002">
    <property type="protein sequence ID" value="MBN9671135.1"/>
    <property type="molecule type" value="Genomic_DNA"/>
</dbReference>
<organism evidence="3 4">
    <name type="scientific">Roseibium aggregatum</name>
    <dbReference type="NCBI Taxonomy" id="187304"/>
    <lineage>
        <taxon>Bacteria</taxon>
        <taxon>Pseudomonadati</taxon>
        <taxon>Pseudomonadota</taxon>
        <taxon>Alphaproteobacteria</taxon>
        <taxon>Hyphomicrobiales</taxon>
        <taxon>Stappiaceae</taxon>
        <taxon>Roseibium</taxon>
    </lineage>
</organism>
<evidence type="ECO:0000313" key="4">
    <source>
        <dbReference type="Proteomes" id="UP000664096"/>
    </source>
</evidence>
<reference evidence="3" key="1">
    <citation type="submission" date="2020-12" db="EMBL/GenBank/DDBJ databases">
        <title>Oil enriched cultivation method for isolating marine PHA-producing bacteria.</title>
        <authorList>
            <person name="Zheng W."/>
            <person name="Yu S."/>
            <person name="Huang Y."/>
        </authorList>
    </citation>
    <scope>NUCLEOTIDE SEQUENCE</scope>
    <source>
        <strain evidence="3">SY-2-12</strain>
    </source>
</reference>
<evidence type="ECO:0000256" key="2">
    <source>
        <dbReference type="SAM" id="Phobius"/>
    </source>
</evidence>
<keyword evidence="2" id="KW-0472">Membrane</keyword>
<evidence type="ECO:0000313" key="3">
    <source>
        <dbReference type="EMBL" id="MBN9671135.1"/>
    </source>
</evidence>
<feature type="transmembrane region" description="Helical" evidence="2">
    <location>
        <begin position="107"/>
        <end position="130"/>
    </location>
</feature>
<dbReference type="Proteomes" id="UP000664096">
    <property type="component" value="Unassembled WGS sequence"/>
</dbReference>
<proteinExistence type="predicted"/>
<feature type="transmembrane region" description="Helical" evidence="2">
    <location>
        <begin position="70"/>
        <end position="95"/>
    </location>
</feature>
<feature type="transmembrane region" description="Helical" evidence="2">
    <location>
        <begin position="142"/>
        <end position="161"/>
    </location>
</feature>
<feature type="compositionally biased region" description="Basic and acidic residues" evidence="1">
    <location>
        <begin position="545"/>
        <end position="555"/>
    </location>
</feature>
<dbReference type="RefSeq" id="WP_207140987.1">
    <property type="nucleotide sequence ID" value="NZ_JAEKJZ010000002.1"/>
</dbReference>
<name>A0A939EDG1_9HYPH</name>
<feature type="region of interest" description="Disordered" evidence="1">
    <location>
        <begin position="534"/>
        <end position="555"/>
    </location>
</feature>
<sequence>MAPLHRSFLAGSFLCGALALLVLPLHLALAGPPHAATILVLSWMLSQWPLALYLSRSGSLNRAVGLSSGLFAVIVATVCFLTGGIASFALVWLIVPPVEASLATSRKMLGGIAALCSLLLAALAALPVSLPHFEPLPGPVRIVSTLLALVYVGVLANRILLDRKQAREAVNRSSQERQLVSESVSEVLCELDVDGAVRVIGGPVRQLLGVAPLPAGAFSGGDWLFARLHVADRPLYLTKVSDVRLKGGSACFEARVRIGASNPGDAGLADYRRLEFDLRTVEADVPSSVSGGKRTLLSIRDPEGAHSVAPHQPAEAPEPGAEKFSRVLLDHAAGEARAAFAEIVALSARFGDGKWEPSQQGLGDAVVNIRKAGESGLAALNAASEIGAGREPGEELDCGTVDLNSSLHRCASLLKPIAERLGVEIEVEPFPNAPKIHADGKLLRQSLCLVLSDMIETSGRGAAVNVAGVTAPSGLQILLSVRNRNSCLSWSAENSKPVLRFANGLFERIGGSLSLQTMLGHGVSVVLRLPPQSGRSAVPPVAEAAPDRRPRAQTA</sequence>
<dbReference type="AlphaFoldDB" id="A0A939EDG1"/>
<keyword evidence="2" id="KW-1133">Transmembrane helix</keyword>
<dbReference type="InterPro" id="IPR036890">
    <property type="entry name" value="HATPase_C_sf"/>
</dbReference>
<comment type="caution">
    <text evidence="3">The sequence shown here is derived from an EMBL/GenBank/DDBJ whole genome shotgun (WGS) entry which is preliminary data.</text>
</comment>
<keyword evidence="2" id="KW-0812">Transmembrane</keyword>
<protein>
    <submittedName>
        <fullName evidence="3">Uncharacterized protein</fullName>
    </submittedName>
</protein>
<dbReference type="SUPFAM" id="SSF55874">
    <property type="entry name" value="ATPase domain of HSP90 chaperone/DNA topoisomerase II/histidine kinase"/>
    <property type="match status" value="1"/>
</dbReference>